<gene>
    <name evidence="1" type="ORF">G2W53_043920</name>
</gene>
<name>A0A834SWH3_9FABA</name>
<dbReference type="EMBL" id="JAAIUW010000013">
    <property type="protein sequence ID" value="KAF7804809.1"/>
    <property type="molecule type" value="Genomic_DNA"/>
</dbReference>
<proteinExistence type="predicted"/>
<dbReference type="Proteomes" id="UP000634136">
    <property type="component" value="Unassembled WGS sequence"/>
</dbReference>
<sequence>MGAERQKRLARAKGLLRNLSSPFGLITRVRTQRLYPSATF</sequence>
<accession>A0A834SWH3</accession>
<comment type="caution">
    <text evidence="1">The sequence shown here is derived from an EMBL/GenBank/DDBJ whole genome shotgun (WGS) entry which is preliminary data.</text>
</comment>
<evidence type="ECO:0000313" key="2">
    <source>
        <dbReference type="Proteomes" id="UP000634136"/>
    </source>
</evidence>
<keyword evidence="2" id="KW-1185">Reference proteome</keyword>
<dbReference type="AlphaFoldDB" id="A0A834SWH3"/>
<evidence type="ECO:0000313" key="1">
    <source>
        <dbReference type="EMBL" id="KAF7804809.1"/>
    </source>
</evidence>
<protein>
    <submittedName>
        <fullName evidence="1">Uncharacterized protein</fullName>
    </submittedName>
</protein>
<reference evidence="1" key="1">
    <citation type="submission" date="2020-09" db="EMBL/GenBank/DDBJ databases">
        <title>Genome-Enabled Discovery of Anthraquinone Biosynthesis in Senna tora.</title>
        <authorList>
            <person name="Kang S.-H."/>
            <person name="Pandey R.P."/>
            <person name="Lee C.-M."/>
            <person name="Sim J.-S."/>
            <person name="Jeong J.-T."/>
            <person name="Choi B.-S."/>
            <person name="Jung M."/>
            <person name="Ginzburg D."/>
            <person name="Zhao K."/>
            <person name="Won S.Y."/>
            <person name="Oh T.-J."/>
            <person name="Yu Y."/>
            <person name="Kim N.-H."/>
            <person name="Lee O.R."/>
            <person name="Lee T.-H."/>
            <person name="Bashyal P."/>
            <person name="Kim T.-S."/>
            <person name="Lee W.-H."/>
            <person name="Kawkins C."/>
            <person name="Kim C.-K."/>
            <person name="Kim J.S."/>
            <person name="Ahn B.O."/>
            <person name="Rhee S.Y."/>
            <person name="Sohng J.K."/>
        </authorList>
    </citation>
    <scope>NUCLEOTIDE SEQUENCE</scope>
    <source>
        <tissue evidence="1">Leaf</tissue>
    </source>
</reference>
<organism evidence="1 2">
    <name type="scientific">Senna tora</name>
    <dbReference type="NCBI Taxonomy" id="362788"/>
    <lineage>
        <taxon>Eukaryota</taxon>
        <taxon>Viridiplantae</taxon>
        <taxon>Streptophyta</taxon>
        <taxon>Embryophyta</taxon>
        <taxon>Tracheophyta</taxon>
        <taxon>Spermatophyta</taxon>
        <taxon>Magnoliopsida</taxon>
        <taxon>eudicotyledons</taxon>
        <taxon>Gunneridae</taxon>
        <taxon>Pentapetalae</taxon>
        <taxon>rosids</taxon>
        <taxon>fabids</taxon>
        <taxon>Fabales</taxon>
        <taxon>Fabaceae</taxon>
        <taxon>Caesalpinioideae</taxon>
        <taxon>Cassia clade</taxon>
        <taxon>Senna</taxon>
    </lineage>
</organism>